<keyword evidence="8" id="KW-0472">Membrane</keyword>
<dbReference type="PANTHER" id="PTHR12294:SF1">
    <property type="entry name" value="CALCIUM UPTAKE PROTEIN 1, MITOCHONDRIAL"/>
    <property type="match status" value="1"/>
</dbReference>
<comment type="similarity">
    <text evidence="9">Belongs to the MICU1 family. MICU1 subfamily.</text>
</comment>
<dbReference type="AlphaFoldDB" id="A0A0A9EK61"/>
<dbReference type="GO" id="GO:0051560">
    <property type="term" value="P:mitochondrial calcium ion homeostasis"/>
    <property type="evidence" value="ECO:0007669"/>
    <property type="project" value="TreeGrafter"/>
</dbReference>
<evidence type="ECO:0000256" key="7">
    <source>
        <dbReference type="ARBA" id="ARBA00023128"/>
    </source>
</evidence>
<dbReference type="InterPro" id="IPR011992">
    <property type="entry name" value="EF-hand-dom_pair"/>
</dbReference>
<dbReference type="InterPro" id="IPR002048">
    <property type="entry name" value="EF_hand_dom"/>
</dbReference>
<sequence length="111" mass="12878">MVASADMNHINKLLDRVDDLVNEPGLRDLRITFEEFKSFADLRQRLPPLSMAIFSYGKVNGFLTKQDLKRAAYYVCEVDLSDRVVDIIFHVFNTNRDGHLSSEEFLRALQR</sequence>
<keyword evidence="7" id="KW-0496">Mitochondrion</keyword>
<evidence type="ECO:0000313" key="10">
    <source>
        <dbReference type="EMBL" id="JAD99403.1"/>
    </source>
</evidence>
<evidence type="ECO:0000256" key="5">
    <source>
        <dbReference type="ARBA" id="ARBA00022792"/>
    </source>
</evidence>
<proteinExistence type="inferred from homology"/>
<evidence type="ECO:0000256" key="9">
    <source>
        <dbReference type="ARBA" id="ARBA00038333"/>
    </source>
</evidence>
<dbReference type="GO" id="GO:0005758">
    <property type="term" value="C:mitochondrial intermembrane space"/>
    <property type="evidence" value="ECO:0007669"/>
    <property type="project" value="UniProtKB-SubCell"/>
</dbReference>
<dbReference type="PANTHER" id="PTHR12294">
    <property type="entry name" value="EF HAND DOMAIN FAMILY A1,A2-RELATED"/>
    <property type="match status" value="1"/>
</dbReference>
<dbReference type="GO" id="GO:0036444">
    <property type="term" value="P:calcium import into the mitochondrion"/>
    <property type="evidence" value="ECO:0007669"/>
    <property type="project" value="TreeGrafter"/>
</dbReference>
<dbReference type="Gene3D" id="1.10.238.10">
    <property type="entry name" value="EF-hand"/>
    <property type="match status" value="1"/>
</dbReference>
<evidence type="ECO:0000256" key="8">
    <source>
        <dbReference type="ARBA" id="ARBA00023136"/>
    </source>
</evidence>
<accession>A0A0A9EK61</accession>
<name>A0A0A9EK61_ARUDO</name>
<keyword evidence="3" id="KW-0479">Metal-binding</keyword>
<evidence type="ECO:0000256" key="3">
    <source>
        <dbReference type="ARBA" id="ARBA00022723"/>
    </source>
</evidence>
<dbReference type="InterPro" id="IPR039800">
    <property type="entry name" value="MICU1/2/3"/>
</dbReference>
<comment type="subcellular location">
    <subcellularLocation>
        <location evidence="1">Mitochondrion inner membrane</location>
    </subcellularLocation>
    <subcellularLocation>
        <location evidence="2">Mitochondrion intermembrane space</location>
    </subcellularLocation>
</comment>
<reference evidence="10" key="1">
    <citation type="submission" date="2014-09" db="EMBL/GenBank/DDBJ databases">
        <authorList>
            <person name="Magalhaes I.L.F."/>
            <person name="Oliveira U."/>
            <person name="Santos F.R."/>
            <person name="Vidigal T.H.D.A."/>
            <person name="Brescovit A.D."/>
            <person name="Santos A.J."/>
        </authorList>
    </citation>
    <scope>NUCLEOTIDE SEQUENCE</scope>
    <source>
        <tissue evidence="10">Shoot tissue taken approximately 20 cm above the soil surface</tissue>
    </source>
</reference>
<keyword evidence="5" id="KW-0999">Mitochondrion inner membrane</keyword>
<dbReference type="SUPFAM" id="SSF47473">
    <property type="entry name" value="EF-hand"/>
    <property type="match status" value="1"/>
</dbReference>
<keyword evidence="4" id="KW-0677">Repeat</keyword>
<dbReference type="EMBL" id="GBRH01198492">
    <property type="protein sequence ID" value="JAD99403.1"/>
    <property type="molecule type" value="Transcribed_RNA"/>
</dbReference>
<reference evidence="10" key="2">
    <citation type="journal article" date="2015" name="Data Brief">
        <title>Shoot transcriptome of the giant reed, Arundo donax.</title>
        <authorList>
            <person name="Barrero R.A."/>
            <person name="Guerrero F.D."/>
            <person name="Moolhuijzen P."/>
            <person name="Goolsby J.A."/>
            <person name="Tidwell J."/>
            <person name="Bellgard S.E."/>
            <person name="Bellgard M.I."/>
        </authorList>
    </citation>
    <scope>NUCLEOTIDE SEQUENCE</scope>
    <source>
        <tissue evidence="10">Shoot tissue taken approximately 20 cm above the soil surface</tissue>
    </source>
</reference>
<dbReference type="PROSITE" id="PS50222">
    <property type="entry name" value="EF_HAND_2"/>
    <property type="match status" value="1"/>
</dbReference>
<dbReference type="GO" id="GO:0005509">
    <property type="term" value="F:calcium ion binding"/>
    <property type="evidence" value="ECO:0007669"/>
    <property type="project" value="InterPro"/>
</dbReference>
<dbReference type="GO" id="GO:1990246">
    <property type="term" value="C:uniplex complex"/>
    <property type="evidence" value="ECO:0007669"/>
    <property type="project" value="TreeGrafter"/>
</dbReference>
<evidence type="ECO:0000256" key="2">
    <source>
        <dbReference type="ARBA" id="ARBA00004569"/>
    </source>
</evidence>
<dbReference type="Pfam" id="PF13833">
    <property type="entry name" value="EF-hand_8"/>
    <property type="match status" value="1"/>
</dbReference>
<organism evidence="10">
    <name type="scientific">Arundo donax</name>
    <name type="common">Giant reed</name>
    <name type="synonym">Donax arundinaceus</name>
    <dbReference type="NCBI Taxonomy" id="35708"/>
    <lineage>
        <taxon>Eukaryota</taxon>
        <taxon>Viridiplantae</taxon>
        <taxon>Streptophyta</taxon>
        <taxon>Embryophyta</taxon>
        <taxon>Tracheophyta</taxon>
        <taxon>Spermatophyta</taxon>
        <taxon>Magnoliopsida</taxon>
        <taxon>Liliopsida</taxon>
        <taxon>Poales</taxon>
        <taxon>Poaceae</taxon>
        <taxon>PACMAD clade</taxon>
        <taxon>Arundinoideae</taxon>
        <taxon>Arundineae</taxon>
        <taxon>Arundo</taxon>
    </lineage>
</organism>
<evidence type="ECO:0000256" key="1">
    <source>
        <dbReference type="ARBA" id="ARBA00004273"/>
    </source>
</evidence>
<protein>
    <submittedName>
        <fullName evidence="10">Uncharacterized protein</fullName>
    </submittedName>
</protein>
<keyword evidence="6" id="KW-0809">Transit peptide</keyword>
<evidence type="ECO:0000256" key="4">
    <source>
        <dbReference type="ARBA" id="ARBA00022737"/>
    </source>
</evidence>
<evidence type="ECO:0000256" key="6">
    <source>
        <dbReference type="ARBA" id="ARBA00022946"/>
    </source>
</evidence>